<evidence type="ECO:0000256" key="1">
    <source>
        <dbReference type="SAM" id="Phobius"/>
    </source>
</evidence>
<accession>A0AAD7JJN4</accession>
<protein>
    <submittedName>
        <fullName evidence="2">Uncharacterized protein</fullName>
    </submittedName>
</protein>
<comment type="caution">
    <text evidence="2">The sequence shown here is derived from an EMBL/GenBank/DDBJ whole genome shotgun (WGS) entry which is preliminary data.</text>
</comment>
<organism evidence="2 3">
    <name type="scientific">Mycena metata</name>
    <dbReference type="NCBI Taxonomy" id="1033252"/>
    <lineage>
        <taxon>Eukaryota</taxon>
        <taxon>Fungi</taxon>
        <taxon>Dikarya</taxon>
        <taxon>Basidiomycota</taxon>
        <taxon>Agaricomycotina</taxon>
        <taxon>Agaricomycetes</taxon>
        <taxon>Agaricomycetidae</taxon>
        <taxon>Agaricales</taxon>
        <taxon>Marasmiineae</taxon>
        <taxon>Mycenaceae</taxon>
        <taxon>Mycena</taxon>
    </lineage>
</organism>
<keyword evidence="1" id="KW-1133">Transmembrane helix</keyword>
<evidence type="ECO:0000313" key="2">
    <source>
        <dbReference type="EMBL" id="KAJ7765320.1"/>
    </source>
</evidence>
<reference evidence="2" key="1">
    <citation type="submission" date="2023-03" db="EMBL/GenBank/DDBJ databases">
        <title>Massive genome expansion in bonnet fungi (Mycena s.s.) driven by repeated elements and novel gene families across ecological guilds.</title>
        <authorList>
            <consortium name="Lawrence Berkeley National Laboratory"/>
            <person name="Harder C.B."/>
            <person name="Miyauchi S."/>
            <person name="Viragh M."/>
            <person name="Kuo A."/>
            <person name="Thoen E."/>
            <person name="Andreopoulos B."/>
            <person name="Lu D."/>
            <person name="Skrede I."/>
            <person name="Drula E."/>
            <person name="Henrissat B."/>
            <person name="Morin E."/>
            <person name="Kohler A."/>
            <person name="Barry K."/>
            <person name="LaButti K."/>
            <person name="Morin E."/>
            <person name="Salamov A."/>
            <person name="Lipzen A."/>
            <person name="Mereny Z."/>
            <person name="Hegedus B."/>
            <person name="Baldrian P."/>
            <person name="Stursova M."/>
            <person name="Weitz H."/>
            <person name="Taylor A."/>
            <person name="Grigoriev I.V."/>
            <person name="Nagy L.G."/>
            <person name="Martin F."/>
            <person name="Kauserud H."/>
        </authorList>
    </citation>
    <scope>NUCLEOTIDE SEQUENCE</scope>
    <source>
        <strain evidence="2">CBHHK182m</strain>
    </source>
</reference>
<gene>
    <name evidence="2" type="ORF">B0H16DRAFT_1796716</name>
</gene>
<dbReference type="EMBL" id="JARKIB010000026">
    <property type="protein sequence ID" value="KAJ7765320.1"/>
    <property type="molecule type" value="Genomic_DNA"/>
</dbReference>
<keyword evidence="1" id="KW-0472">Membrane</keyword>
<proteinExistence type="predicted"/>
<keyword evidence="3" id="KW-1185">Reference proteome</keyword>
<dbReference type="AlphaFoldDB" id="A0AAD7JJN4"/>
<evidence type="ECO:0000313" key="3">
    <source>
        <dbReference type="Proteomes" id="UP001215598"/>
    </source>
</evidence>
<keyword evidence="1" id="KW-0812">Transmembrane</keyword>
<sequence>MSTASATTFCSRESFATGSIPVSSSIRRAQVSIDNHARGELHRKAIGKLIGAGGTVLSFHFAAQYALTSFADFFTLVVLLRMNKLDSRHALLVYVLCLWYRNALGLASGISVLRSSA</sequence>
<name>A0AAD7JJN4_9AGAR</name>
<dbReference type="Proteomes" id="UP001215598">
    <property type="component" value="Unassembled WGS sequence"/>
</dbReference>
<feature type="transmembrane region" description="Helical" evidence="1">
    <location>
        <begin position="92"/>
        <end position="113"/>
    </location>
</feature>